<dbReference type="AlphaFoldDB" id="A0A942U4C3"/>
<dbReference type="InterPro" id="IPR032693">
    <property type="entry name" value="YtkA-like_dom"/>
</dbReference>
<feature type="domain" description="YtkA-like" evidence="1">
    <location>
        <begin position="24"/>
        <end position="98"/>
    </location>
</feature>
<evidence type="ECO:0000313" key="2">
    <source>
        <dbReference type="EMBL" id="MBS4212513.1"/>
    </source>
</evidence>
<proteinExistence type="predicted"/>
<organism evidence="2 3">
    <name type="scientific">Neobacillus rhizophilus</name>
    <dbReference type="NCBI Taxonomy" id="2833579"/>
    <lineage>
        <taxon>Bacteria</taxon>
        <taxon>Bacillati</taxon>
        <taxon>Bacillota</taxon>
        <taxon>Bacilli</taxon>
        <taxon>Bacillales</taxon>
        <taxon>Bacillaceae</taxon>
        <taxon>Neobacillus</taxon>
    </lineage>
</organism>
<evidence type="ECO:0000259" key="1">
    <source>
        <dbReference type="Pfam" id="PF13115"/>
    </source>
</evidence>
<name>A0A942U4C3_9BACI</name>
<reference evidence="2" key="1">
    <citation type="submission" date="2021-05" db="EMBL/GenBank/DDBJ databases">
        <title>Novel Bacillus species.</title>
        <authorList>
            <person name="Liu G."/>
        </authorList>
    </citation>
    <scope>NUCLEOTIDE SEQUENCE</scope>
    <source>
        <strain evidence="2">FJAT-49825</strain>
    </source>
</reference>
<dbReference type="Pfam" id="PF13115">
    <property type="entry name" value="YtkA"/>
    <property type="match status" value="1"/>
</dbReference>
<dbReference type="Proteomes" id="UP000679749">
    <property type="component" value="Unassembled WGS sequence"/>
</dbReference>
<keyword evidence="3" id="KW-1185">Reference proteome</keyword>
<comment type="caution">
    <text evidence="2">The sequence shown here is derived from an EMBL/GenBank/DDBJ whole genome shotgun (WGS) entry which is preliminary data.</text>
</comment>
<dbReference type="EMBL" id="JAGYPF010000002">
    <property type="protein sequence ID" value="MBS4212513.1"/>
    <property type="molecule type" value="Genomic_DNA"/>
</dbReference>
<sequence>MHAVLLLMMMVFAAVMTGCSSGPDYKIDIIKELYYQKDKPSPFEIKVTEAGKAVTGLTVTADLSMATMNHGTVKVKFAEGKDGTYAADVKVPMNGKFEAAFLLKKDGEKTEKVIEINVVKPEGVAKINGQWITDKDVSFYKFINQLQLEINRDAARKNYSGKQLEEELAYLDSQEKVLDDQNKLLTQIIRLRSMALLAEEKGHKVEAAEVDAAVEKARGQYAQFASAQALIQHYGEEKFWDVEKQQYKLIVLAQKVQKDLVDQAKKENPKAGDQEIYYQAQKQYEDLLISQINSLKIEIL</sequence>
<accession>A0A942U4C3</accession>
<protein>
    <submittedName>
        <fullName evidence="2">FixH family protein</fullName>
    </submittedName>
</protein>
<gene>
    <name evidence="2" type="ORF">KHA99_08655</name>
</gene>
<evidence type="ECO:0000313" key="3">
    <source>
        <dbReference type="Proteomes" id="UP000679749"/>
    </source>
</evidence>